<gene>
    <name evidence="1" type="ORF">ArsFIN_27630</name>
</gene>
<evidence type="ECO:0000313" key="1">
    <source>
        <dbReference type="EMBL" id="QBY44186.1"/>
    </source>
</evidence>
<reference evidence="1 2" key="1">
    <citation type="submission" date="2019-03" db="EMBL/GenBank/DDBJ databases">
        <title>Long-read sequencing reveals hyperdense prophage content in a complex bacterial symbiont genome.</title>
        <authorList>
            <person name="Frost C.L."/>
            <person name="Siozios S."/>
            <person name="Nadal-Jimenez P."/>
            <person name="Brockhurst M.A."/>
            <person name="King K.C."/>
            <person name="Darby A.C."/>
            <person name="Hurst G.D.D."/>
        </authorList>
    </citation>
    <scope>NUCLEOTIDE SEQUENCE [LARGE SCALE GENOMIC DNA]</scope>
    <source>
        <strain evidence="1 2">FIN</strain>
    </source>
</reference>
<dbReference type="Proteomes" id="UP000295134">
    <property type="component" value="Chromosome"/>
</dbReference>
<proteinExistence type="predicted"/>
<evidence type="ECO:0000313" key="2">
    <source>
        <dbReference type="Proteomes" id="UP000295134"/>
    </source>
</evidence>
<accession>A0A4P7KW55</accession>
<protein>
    <submittedName>
        <fullName evidence="1">Uncharacterized protein</fullName>
    </submittedName>
</protein>
<name>A0A4P7KW55_9GAMM</name>
<organism evidence="1 2">
    <name type="scientific">Arsenophonus nasoniae</name>
    <name type="common">son-killer infecting Nasonia vitripennis</name>
    <dbReference type="NCBI Taxonomy" id="638"/>
    <lineage>
        <taxon>Bacteria</taxon>
        <taxon>Pseudomonadati</taxon>
        <taxon>Pseudomonadota</taxon>
        <taxon>Gammaproteobacteria</taxon>
        <taxon>Enterobacterales</taxon>
        <taxon>Morganellaceae</taxon>
        <taxon>Arsenophonus</taxon>
    </lineage>
</organism>
<sequence length="29" mass="3360">MLQIACLLLGKKFMHQQAIWLLIGGLYWA</sequence>
<dbReference type="EMBL" id="CP038613">
    <property type="protein sequence ID" value="QBY44186.1"/>
    <property type="molecule type" value="Genomic_DNA"/>
</dbReference>
<dbReference type="AlphaFoldDB" id="A0A4P7KW55"/>
<dbReference type="KEGG" id="ans:ArsFIN_27630"/>